<dbReference type="PANTHER" id="PTHR42923">
    <property type="entry name" value="PROTOPORPHYRINOGEN OXIDASE"/>
    <property type="match status" value="1"/>
</dbReference>
<keyword evidence="1" id="KW-0732">Signal</keyword>
<comment type="caution">
    <text evidence="2">The sequence shown here is derived from an EMBL/GenBank/DDBJ whole genome shotgun (WGS) entry which is preliminary data.</text>
</comment>
<dbReference type="Gene3D" id="1.10.405.20">
    <property type="match status" value="1"/>
</dbReference>
<organism evidence="2 3">
    <name type="scientific">Extremus antarcticus</name>
    <dbReference type="NCBI Taxonomy" id="702011"/>
    <lineage>
        <taxon>Eukaryota</taxon>
        <taxon>Fungi</taxon>
        <taxon>Dikarya</taxon>
        <taxon>Ascomycota</taxon>
        <taxon>Pezizomycotina</taxon>
        <taxon>Dothideomycetes</taxon>
        <taxon>Dothideomycetidae</taxon>
        <taxon>Mycosphaerellales</taxon>
        <taxon>Extremaceae</taxon>
        <taxon>Extremus</taxon>
    </lineage>
</organism>
<proteinExistence type="predicted"/>
<evidence type="ECO:0000313" key="2">
    <source>
        <dbReference type="EMBL" id="KAK3048702.1"/>
    </source>
</evidence>
<sequence length="466" mass="51833">MVAAKLAIVLCFTLSFARPTSRKWIEKDVCIIGGGASGTYAAIRLQQMGVDVTLIEKEGKLGGPVTTYTEPSTGQTYDYGVQIFSNLSVVHNFFSHFEIPLVRLPPLSGGNTTMINFETGEVVAPSQLYMGNLTAALLGYAEQEAKYSSIFEDWNLPSPVPEDLLMPFGDFLKKHSLEAFAYIAFIYDQGTANILAQPTLYVMKYQDQVQIRDLLTGSFVVNALQNNQLLYDRAAAELGEKLYLGSQPTQVTRHHNHVEIEVSTPEGTRHIRARKLLVTIPPKSTSQFLDFDENESTMFRQFNNSYYWNAILKHTGIPVGTTLPNVNPAASLNIPAMPAPYTFLASPVPGLHATYYSSPHNMSDAEVADDILATLARVREGAGFPEPDQNPEIVALHKWSPFEITVSMDAIRDGFYNDLMALQGKKNTWYTGATWMNQATSTLWRYTEDKILPHLVPDEALLNAQY</sequence>
<evidence type="ECO:0000313" key="3">
    <source>
        <dbReference type="Proteomes" id="UP001271007"/>
    </source>
</evidence>
<dbReference type="Pfam" id="PF13450">
    <property type="entry name" value="NAD_binding_8"/>
    <property type="match status" value="1"/>
</dbReference>
<protein>
    <submittedName>
        <fullName evidence="2">Uncharacterized protein</fullName>
    </submittedName>
</protein>
<dbReference type="PANTHER" id="PTHR42923:SF26">
    <property type="entry name" value="FMN REDUCTASE LOT6, PUTATIVE (AFU_ORTHOLOGUE AFUA_7G06600)-RELATED"/>
    <property type="match status" value="1"/>
</dbReference>
<dbReference type="AlphaFoldDB" id="A0AAJ0G5C7"/>
<dbReference type="InterPro" id="IPR036188">
    <property type="entry name" value="FAD/NAD-bd_sf"/>
</dbReference>
<accession>A0AAJ0G5C7</accession>
<dbReference type="SUPFAM" id="SSF51905">
    <property type="entry name" value="FAD/NAD(P)-binding domain"/>
    <property type="match status" value="1"/>
</dbReference>
<name>A0AAJ0G5C7_9PEZI</name>
<evidence type="ECO:0000256" key="1">
    <source>
        <dbReference type="SAM" id="SignalP"/>
    </source>
</evidence>
<dbReference type="Gene3D" id="3.30.70.1990">
    <property type="match status" value="1"/>
</dbReference>
<gene>
    <name evidence="2" type="ORF">LTR09_010011</name>
</gene>
<dbReference type="GO" id="GO:0016491">
    <property type="term" value="F:oxidoreductase activity"/>
    <property type="evidence" value="ECO:0007669"/>
    <property type="project" value="TreeGrafter"/>
</dbReference>
<dbReference type="InterPro" id="IPR050464">
    <property type="entry name" value="Zeta_carotene_desat/Oxidored"/>
</dbReference>
<feature type="signal peptide" evidence="1">
    <location>
        <begin position="1"/>
        <end position="17"/>
    </location>
</feature>
<dbReference type="EMBL" id="JAWDJX010000046">
    <property type="protein sequence ID" value="KAK3048702.1"/>
    <property type="molecule type" value="Genomic_DNA"/>
</dbReference>
<feature type="chain" id="PRO_5042499276" evidence="1">
    <location>
        <begin position="18"/>
        <end position="466"/>
    </location>
</feature>
<keyword evidence="3" id="KW-1185">Reference proteome</keyword>
<dbReference type="Gene3D" id="3.50.50.60">
    <property type="entry name" value="FAD/NAD(P)-binding domain"/>
    <property type="match status" value="1"/>
</dbReference>
<reference evidence="2" key="1">
    <citation type="submission" date="2023-04" db="EMBL/GenBank/DDBJ databases">
        <title>Black Yeasts Isolated from many extreme environments.</title>
        <authorList>
            <person name="Coleine C."/>
            <person name="Stajich J.E."/>
            <person name="Selbmann L."/>
        </authorList>
    </citation>
    <scope>NUCLEOTIDE SEQUENCE</scope>
    <source>
        <strain evidence="2">CCFEE 5312</strain>
    </source>
</reference>
<dbReference type="Proteomes" id="UP001271007">
    <property type="component" value="Unassembled WGS sequence"/>
</dbReference>